<dbReference type="InterPro" id="IPR035940">
    <property type="entry name" value="CAP_sf"/>
</dbReference>
<organism evidence="3 4">
    <name type="scientific">Clostridium colicanis DSM 13634</name>
    <dbReference type="NCBI Taxonomy" id="1121305"/>
    <lineage>
        <taxon>Bacteria</taxon>
        <taxon>Bacillati</taxon>
        <taxon>Bacillota</taxon>
        <taxon>Clostridia</taxon>
        <taxon>Eubacteriales</taxon>
        <taxon>Clostridiaceae</taxon>
        <taxon>Clostridium</taxon>
    </lineage>
</organism>
<reference evidence="3 4" key="1">
    <citation type="submission" date="2016-02" db="EMBL/GenBank/DDBJ databases">
        <title>Genome sequence of Clostridium colicanis DSM 13634.</title>
        <authorList>
            <person name="Poehlein A."/>
            <person name="Daniel R."/>
        </authorList>
    </citation>
    <scope>NUCLEOTIDE SEQUENCE [LARGE SCALE GENOMIC DNA]</scope>
    <source>
        <strain evidence="3 4">DSM 13634</strain>
    </source>
</reference>
<dbReference type="AlphaFoldDB" id="A0A151AP30"/>
<dbReference type="InterPro" id="IPR014248">
    <property type="entry name" value="Spore_coat_assembly_SafA"/>
</dbReference>
<dbReference type="EMBL" id="LTBB01000005">
    <property type="protein sequence ID" value="KYH29147.1"/>
    <property type="molecule type" value="Genomic_DNA"/>
</dbReference>
<name>A0A151AP30_9CLOT</name>
<dbReference type="InterPro" id="IPR014258">
    <property type="entry name" value="CAP_domain_YkwD-like"/>
</dbReference>
<keyword evidence="1" id="KW-0732">Signal</keyword>
<evidence type="ECO:0000259" key="2">
    <source>
        <dbReference type="PROSITE" id="PS51782"/>
    </source>
</evidence>
<dbReference type="Gene3D" id="3.40.33.10">
    <property type="entry name" value="CAP"/>
    <property type="match status" value="1"/>
</dbReference>
<proteinExistence type="predicted"/>
<dbReference type="InterPro" id="IPR018392">
    <property type="entry name" value="LysM"/>
</dbReference>
<feature type="signal peptide" evidence="1">
    <location>
        <begin position="1"/>
        <end position="27"/>
    </location>
</feature>
<evidence type="ECO:0000313" key="3">
    <source>
        <dbReference type="EMBL" id="KYH29147.1"/>
    </source>
</evidence>
<dbReference type="Gene3D" id="3.10.350.10">
    <property type="entry name" value="LysM domain"/>
    <property type="match status" value="1"/>
</dbReference>
<dbReference type="Pfam" id="PF00188">
    <property type="entry name" value="CAP"/>
    <property type="match status" value="1"/>
</dbReference>
<sequence>MFKFKKSKIFLSSLAIGITVFASSAYAQSVVYTVKPGDSMWKIASKYQVGVSELIAANPSIKNPNVIYPNQKITIPTIDDVKAFEKEVVRLTNVERAKYGLKPLTENWELSRVARFKSQDMIDKKYFDHTSPTYGSPFTMMKNFGIKYTVAGENIAYGQKTPQEVVNAWMNSPGHRANILNTNYTQIGVGFAKNSSGTPYWTQMFINPGK</sequence>
<comment type="caution">
    <text evidence="3">The sequence shown here is derived from an EMBL/GenBank/DDBJ whole genome shotgun (WGS) entry which is preliminary data.</text>
</comment>
<feature type="domain" description="LysM" evidence="2">
    <location>
        <begin position="30"/>
        <end position="75"/>
    </location>
</feature>
<dbReference type="PROSITE" id="PS51782">
    <property type="entry name" value="LYSM"/>
    <property type="match status" value="1"/>
</dbReference>
<dbReference type="CDD" id="cd05379">
    <property type="entry name" value="CAP_bacterial"/>
    <property type="match status" value="1"/>
</dbReference>
<dbReference type="InterPro" id="IPR036779">
    <property type="entry name" value="LysM_dom_sf"/>
</dbReference>
<dbReference type="NCBIfam" id="TIGR02909">
    <property type="entry name" value="spore_YkwD"/>
    <property type="match status" value="1"/>
</dbReference>
<protein>
    <submittedName>
        <fullName evidence="3">Chlorophenol reductase</fullName>
    </submittedName>
</protein>
<evidence type="ECO:0000313" key="4">
    <source>
        <dbReference type="Proteomes" id="UP000075374"/>
    </source>
</evidence>
<dbReference type="Pfam" id="PF01476">
    <property type="entry name" value="LysM"/>
    <property type="match status" value="1"/>
</dbReference>
<dbReference type="PANTHER" id="PTHR31157">
    <property type="entry name" value="SCP DOMAIN-CONTAINING PROTEIN"/>
    <property type="match status" value="1"/>
</dbReference>
<dbReference type="InterPro" id="IPR014044">
    <property type="entry name" value="CAP_dom"/>
</dbReference>
<dbReference type="Proteomes" id="UP000075374">
    <property type="component" value="Unassembled WGS sequence"/>
</dbReference>
<dbReference type="SUPFAM" id="SSF54106">
    <property type="entry name" value="LysM domain"/>
    <property type="match status" value="1"/>
</dbReference>
<dbReference type="PANTHER" id="PTHR31157:SF1">
    <property type="entry name" value="SCP DOMAIN-CONTAINING PROTEIN"/>
    <property type="match status" value="1"/>
</dbReference>
<evidence type="ECO:0000256" key="1">
    <source>
        <dbReference type="SAM" id="SignalP"/>
    </source>
</evidence>
<dbReference type="CDD" id="cd00118">
    <property type="entry name" value="LysM"/>
    <property type="match status" value="1"/>
</dbReference>
<gene>
    <name evidence="3" type="ORF">CLCOL_12840</name>
</gene>
<dbReference type="STRING" id="1121305.CLCOL_12840"/>
<dbReference type="RefSeq" id="WP_061858151.1">
    <property type="nucleotide sequence ID" value="NZ_LTBB01000005.1"/>
</dbReference>
<feature type="chain" id="PRO_5007577773" evidence="1">
    <location>
        <begin position="28"/>
        <end position="210"/>
    </location>
</feature>
<keyword evidence="4" id="KW-1185">Reference proteome</keyword>
<dbReference type="SUPFAM" id="SSF55797">
    <property type="entry name" value="PR-1-like"/>
    <property type="match status" value="1"/>
</dbReference>
<dbReference type="SMART" id="SM00257">
    <property type="entry name" value="LysM"/>
    <property type="match status" value="1"/>
</dbReference>
<accession>A0A151AP30</accession>
<dbReference type="NCBIfam" id="TIGR02899">
    <property type="entry name" value="spore_safA"/>
    <property type="match status" value="1"/>
</dbReference>
<dbReference type="PATRIC" id="fig|1121305.3.peg.1286"/>